<feature type="compositionally biased region" description="Pro residues" evidence="1">
    <location>
        <begin position="114"/>
        <end position="139"/>
    </location>
</feature>
<gene>
    <name evidence="3" type="ORF">AC578_5558</name>
</gene>
<evidence type="ECO:0000313" key="3">
    <source>
        <dbReference type="EMBL" id="KXS94659.1"/>
    </source>
</evidence>
<evidence type="ECO:0000256" key="2">
    <source>
        <dbReference type="SAM" id="Phobius"/>
    </source>
</evidence>
<organism evidence="3 4">
    <name type="scientific">Pseudocercospora eumusae</name>
    <dbReference type="NCBI Taxonomy" id="321146"/>
    <lineage>
        <taxon>Eukaryota</taxon>
        <taxon>Fungi</taxon>
        <taxon>Dikarya</taxon>
        <taxon>Ascomycota</taxon>
        <taxon>Pezizomycotina</taxon>
        <taxon>Dothideomycetes</taxon>
        <taxon>Dothideomycetidae</taxon>
        <taxon>Mycosphaerellales</taxon>
        <taxon>Mycosphaerellaceae</taxon>
        <taxon>Pseudocercospora</taxon>
    </lineage>
</organism>
<keyword evidence="2" id="KW-0812">Transmembrane</keyword>
<proteinExistence type="predicted"/>
<keyword evidence="2" id="KW-0472">Membrane</keyword>
<name>A0A139GWV9_9PEZI</name>
<dbReference type="AlphaFoldDB" id="A0A139GWV9"/>
<reference evidence="3 4" key="1">
    <citation type="submission" date="2015-07" db="EMBL/GenBank/DDBJ databases">
        <title>Comparative genomics of the Sigatoka disease complex on banana suggests a link between parallel evolutionary changes in Pseudocercospora fijiensis and Pseudocercospora eumusae and increased virulence on the banana host.</title>
        <authorList>
            <person name="Chang T.-C."/>
            <person name="Salvucci A."/>
            <person name="Crous P.W."/>
            <person name="Stergiopoulos I."/>
        </authorList>
    </citation>
    <scope>NUCLEOTIDE SEQUENCE [LARGE SCALE GENOMIC DNA]</scope>
    <source>
        <strain evidence="3 4">CBS 114824</strain>
    </source>
</reference>
<dbReference type="OrthoDB" id="5355510at2759"/>
<protein>
    <submittedName>
        <fullName evidence="3">Uncharacterized protein</fullName>
    </submittedName>
</protein>
<dbReference type="Proteomes" id="UP000070133">
    <property type="component" value="Unassembled WGS sequence"/>
</dbReference>
<dbReference type="EMBL" id="LFZN01000271">
    <property type="protein sequence ID" value="KXS94659.1"/>
    <property type="molecule type" value="Genomic_DNA"/>
</dbReference>
<sequence>MALVVTFGWLSDLDPSHSPLPKPATDCALCSTPYILRFIKEAHPTAQSPTRQTRKVIQTTWSILKLLLAAFLHYITLFLPSSFLPAAKMLRKSALLFLLPSAASPPVAAEARANPPPPPPPPPRLKPSPPLRPPRPPRAPSCGGAKAGLFFVVFFSFFWRASSSPTSPVLASAPRLETSTPRRTLFAAASSANSTMAPSFSRRSWILVSGP</sequence>
<feature type="transmembrane region" description="Helical" evidence="2">
    <location>
        <begin position="63"/>
        <end position="84"/>
    </location>
</feature>
<accession>A0A139GWV9</accession>
<comment type="caution">
    <text evidence="3">The sequence shown here is derived from an EMBL/GenBank/DDBJ whole genome shotgun (WGS) entry which is preliminary data.</text>
</comment>
<keyword evidence="2" id="KW-1133">Transmembrane helix</keyword>
<feature type="region of interest" description="Disordered" evidence="1">
    <location>
        <begin position="108"/>
        <end position="140"/>
    </location>
</feature>
<evidence type="ECO:0000313" key="4">
    <source>
        <dbReference type="Proteomes" id="UP000070133"/>
    </source>
</evidence>
<evidence type="ECO:0000256" key="1">
    <source>
        <dbReference type="SAM" id="MobiDB-lite"/>
    </source>
</evidence>
<keyword evidence="4" id="KW-1185">Reference proteome</keyword>